<dbReference type="GeneID" id="120254651"/>
<organism evidence="1 2">
    <name type="scientific">Dioscorea cayennensis subsp. rotundata</name>
    <name type="common">White Guinea yam</name>
    <name type="synonym">Dioscorea rotundata</name>
    <dbReference type="NCBI Taxonomy" id="55577"/>
    <lineage>
        <taxon>Eukaryota</taxon>
        <taxon>Viridiplantae</taxon>
        <taxon>Streptophyta</taxon>
        <taxon>Embryophyta</taxon>
        <taxon>Tracheophyta</taxon>
        <taxon>Spermatophyta</taxon>
        <taxon>Magnoliopsida</taxon>
        <taxon>Liliopsida</taxon>
        <taxon>Dioscoreales</taxon>
        <taxon>Dioscoreaceae</taxon>
        <taxon>Dioscorea</taxon>
    </lineage>
</organism>
<dbReference type="PANTHER" id="PTHR11439">
    <property type="entry name" value="GAG-POL-RELATED RETROTRANSPOSON"/>
    <property type="match status" value="1"/>
</dbReference>
<reference evidence="1" key="1">
    <citation type="submission" date="2025-05" db="UniProtKB">
        <authorList>
            <consortium name="RefSeq"/>
        </authorList>
    </citation>
    <scope>NUCLEOTIDE SEQUENCE [LARGE SCALE GENOMIC DNA]</scope>
</reference>
<keyword evidence="1" id="KW-1185">Reference proteome</keyword>
<protein>
    <submittedName>
        <fullName evidence="2">Secreted RxLR effector protein 161-like</fullName>
    </submittedName>
</protein>
<evidence type="ECO:0000313" key="1">
    <source>
        <dbReference type="Proteomes" id="UP001515500"/>
    </source>
</evidence>
<name>A0AB40AV47_DIOCR</name>
<proteinExistence type="predicted"/>
<dbReference type="AlphaFoldDB" id="A0AB40AV47"/>
<dbReference type="RefSeq" id="XP_039118678.1">
    <property type="nucleotide sequence ID" value="XM_039262744.1"/>
</dbReference>
<dbReference type="Proteomes" id="UP001515500">
    <property type="component" value="Chromosome 1"/>
</dbReference>
<accession>A0AB40AV47</accession>
<gene>
    <name evidence="2" type="primary">LOC120254651</name>
</gene>
<dbReference type="CDD" id="cd09272">
    <property type="entry name" value="RNase_HI_RT_Ty1"/>
    <property type="match status" value="1"/>
</dbReference>
<sequence length="93" mass="10122">MHTQPDISYAVGILSRGTQDYGIWYSRSSECKMVGFSDSGWARCTKDRNSTIGMIFNVNIGVVSWGSKKQDSTTLSTTEGEYVAALIASCQAV</sequence>
<evidence type="ECO:0000313" key="2">
    <source>
        <dbReference type="RefSeq" id="XP_039118678.1"/>
    </source>
</evidence>
<reference evidence="2" key="2">
    <citation type="submission" date="2025-08" db="UniProtKB">
        <authorList>
            <consortium name="RefSeq"/>
        </authorList>
    </citation>
    <scope>IDENTIFICATION</scope>
</reference>
<dbReference type="PANTHER" id="PTHR11439:SF463">
    <property type="entry name" value="REVERSE TRANSCRIPTASE TY1_COPIA-TYPE DOMAIN-CONTAINING PROTEIN"/>
    <property type="match status" value="1"/>
</dbReference>